<evidence type="ECO:0000256" key="6">
    <source>
        <dbReference type="ARBA" id="ARBA00023014"/>
    </source>
</evidence>
<dbReference type="Pfam" id="PF12801">
    <property type="entry name" value="Fer4_5"/>
    <property type="match status" value="1"/>
</dbReference>
<dbReference type="PROSITE" id="PS00198">
    <property type="entry name" value="4FE4S_FER_1"/>
    <property type="match status" value="2"/>
</dbReference>
<feature type="transmembrane region" description="Helical" evidence="7">
    <location>
        <begin position="112"/>
        <end position="130"/>
    </location>
</feature>
<feature type="domain" description="4Fe-4S ferredoxin-type" evidence="8">
    <location>
        <begin position="178"/>
        <end position="207"/>
    </location>
</feature>
<evidence type="ECO:0000256" key="3">
    <source>
        <dbReference type="ARBA" id="ARBA00022723"/>
    </source>
</evidence>
<keyword evidence="4" id="KW-0249">Electron transport</keyword>
<keyword evidence="3" id="KW-0479">Metal-binding</keyword>
<dbReference type="InterPro" id="IPR017896">
    <property type="entry name" value="4Fe4S_Fe-S-bd"/>
</dbReference>
<evidence type="ECO:0000259" key="8">
    <source>
        <dbReference type="PROSITE" id="PS51379"/>
    </source>
</evidence>
<dbReference type="PROSITE" id="PS51379">
    <property type="entry name" value="4FE4S_FER_2"/>
    <property type="match status" value="2"/>
</dbReference>
<gene>
    <name evidence="9" type="ORF">AAIG11_14035</name>
</gene>
<dbReference type="Proteomes" id="UP001407405">
    <property type="component" value="Unassembled WGS sequence"/>
</dbReference>
<organism evidence="9 10">
    <name type="scientific">Anoxynatronum sibiricum</name>
    <dbReference type="NCBI Taxonomy" id="210623"/>
    <lineage>
        <taxon>Bacteria</taxon>
        <taxon>Bacillati</taxon>
        <taxon>Bacillota</taxon>
        <taxon>Clostridia</taxon>
        <taxon>Eubacteriales</taxon>
        <taxon>Clostridiaceae</taxon>
        <taxon>Anoxynatronum</taxon>
    </lineage>
</organism>
<proteinExistence type="predicted"/>
<keyword evidence="1" id="KW-0813">Transport</keyword>
<evidence type="ECO:0000256" key="1">
    <source>
        <dbReference type="ARBA" id="ARBA00022448"/>
    </source>
</evidence>
<dbReference type="InterPro" id="IPR017900">
    <property type="entry name" value="4Fe4S_Fe_S_CS"/>
</dbReference>
<keyword evidence="7" id="KW-0812">Transmembrane</keyword>
<feature type="transmembrane region" description="Helical" evidence="7">
    <location>
        <begin position="136"/>
        <end position="154"/>
    </location>
</feature>
<evidence type="ECO:0000256" key="2">
    <source>
        <dbReference type="ARBA" id="ARBA00022485"/>
    </source>
</evidence>
<sequence>MAALQENLLTMYVTIKVPSADKSWKSEQGGKKVKWQRWVQGLFLLLFLAVIASGRVQIWMLVFLGSMVGTLLLSRFYCGWICPINTVTTLTDNLFRKKKIRRKPVPSWAKKPVVRFGVLVVFLLVLVTMLRTGRRLPLLPVLTLMGVLLSLRFVPAFWHRYLCPYGTLLSLPGTWARKKWQVIPESCTGCGACVRICPAEAVAVEAESGKAVIKDSQCLACTACARICPPEAIDYRVL</sequence>
<dbReference type="InterPro" id="IPR051684">
    <property type="entry name" value="Electron_Trans/Redox"/>
</dbReference>
<dbReference type="SUPFAM" id="SSF54862">
    <property type="entry name" value="4Fe-4S ferredoxins"/>
    <property type="match status" value="1"/>
</dbReference>
<feature type="domain" description="4Fe-4S ferredoxin-type" evidence="8">
    <location>
        <begin position="209"/>
        <end position="238"/>
    </location>
</feature>
<dbReference type="Gene3D" id="3.30.70.20">
    <property type="match status" value="1"/>
</dbReference>
<evidence type="ECO:0000313" key="9">
    <source>
        <dbReference type="EMBL" id="MEN1761603.1"/>
    </source>
</evidence>
<accession>A0ABU9VX94</accession>
<keyword evidence="7" id="KW-0472">Membrane</keyword>
<keyword evidence="2" id="KW-0004">4Fe-4S</keyword>
<evidence type="ECO:0000256" key="5">
    <source>
        <dbReference type="ARBA" id="ARBA00023004"/>
    </source>
</evidence>
<dbReference type="PANTHER" id="PTHR30176">
    <property type="entry name" value="FERREDOXIN-TYPE PROTEIN NAPH"/>
    <property type="match status" value="1"/>
</dbReference>
<protein>
    <submittedName>
        <fullName evidence="9">4Fe-4S dicluster domain-containing protein</fullName>
    </submittedName>
</protein>
<name>A0ABU9VX94_9CLOT</name>
<evidence type="ECO:0000256" key="7">
    <source>
        <dbReference type="SAM" id="Phobius"/>
    </source>
</evidence>
<keyword evidence="6" id="KW-0411">Iron-sulfur</keyword>
<keyword evidence="10" id="KW-1185">Reference proteome</keyword>
<dbReference type="RefSeq" id="WP_343186891.1">
    <property type="nucleotide sequence ID" value="NZ_JBCITM010000018.1"/>
</dbReference>
<reference evidence="9 10" key="1">
    <citation type="submission" date="2024-04" db="EMBL/GenBank/DDBJ databases">
        <title>Genome sequencing and metabolic network reconstruction of aminoacids and betaine degradation by Anoxynatronum sibiricum.</title>
        <authorList>
            <person name="Detkova E.N."/>
            <person name="Boltjanskaja Y.V."/>
            <person name="Mardanov A.V."/>
            <person name="Kevbrin V."/>
        </authorList>
    </citation>
    <scope>NUCLEOTIDE SEQUENCE [LARGE SCALE GENOMIC DNA]</scope>
    <source>
        <strain evidence="9 10">Z-7981</strain>
    </source>
</reference>
<dbReference type="PANTHER" id="PTHR30176:SF3">
    <property type="entry name" value="FERREDOXIN-TYPE PROTEIN NAPH"/>
    <property type="match status" value="1"/>
</dbReference>
<feature type="transmembrane region" description="Helical" evidence="7">
    <location>
        <begin position="41"/>
        <end position="66"/>
    </location>
</feature>
<evidence type="ECO:0000256" key="4">
    <source>
        <dbReference type="ARBA" id="ARBA00022982"/>
    </source>
</evidence>
<evidence type="ECO:0000313" key="10">
    <source>
        <dbReference type="Proteomes" id="UP001407405"/>
    </source>
</evidence>
<keyword evidence="5" id="KW-0408">Iron</keyword>
<keyword evidence="7" id="KW-1133">Transmembrane helix</keyword>
<comment type="caution">
    <text evidence="9">The sequence shown here is derived from an EMBL/GenBank/DDBJ whole genome shotgun (WGS) entry which is preliminary data.</text>
</comment>
<dbReference type="EMBL" id="JBCITM010000018">
    <property type="protein sequence ID" value="MEN1761603.1"/>
    <property type="molecule type" value="Genomic_DNA"/>
</dbReference>
<dbReference type="Pfam" id="PF13237">
    <property type="entry name" value="Fer4_10"/>
    <property type="match status" value="1"/>
</dbReference>